<keyword evidence="3" id="KW-0732">Signal</keyword>
<keyword evidence="8" id="KW-1185">Reference proteome</keyword>
<dbReference type="AlphaFoldDB" id="A0A2R5GJK6"/>
<accession>A0A2R5GJK6</accession>
<keyword evidence="5" id="KW-1015">Disulfide bond</keyword>
<comment type="similarity">
    <text evidence="2">Belongs to the histidine acid phosphatase family.</text>
</comment>
<dbReference type="InterPro" id="IPR029033">
    <property type="entry name" value="His_PPase_superfam"/>
</dbReference>
<keyword evidence="4" id="KW-0378">Hydrolase</keyword>
<gene>
    <name evidence="7" type="ORF">FCC1311_042672</name>
</gene>
<dbReference type="Pfam" id="PF00328">
    <property type="entry name" value="His_Phos_2"/>
    <property type="match status" value="1"/>
</dbReference>
<reference evidence="7 8" key="1">
    <citation type="submission" date="2017-12" db="EMBL/GenBank/DDBJ databases">
        <title>Sequencing, de novo assembly and annotation of complete genome of a new Thraustochytrid species, strain FCC1311.</title>
        <authorList>
            <person name="Sedici K."/>
            <person name="Godart F."/>
            <person name="Aiese Cigliano R."/>
            <person name="Sanseverino W."/>
            <person name="Barakat M."/>
            <person name="Ortet P."/>
            <person name="Marechal E."/>
            <person name="Cagnac O."/>
            <person name="Amato A."/>
        </authorList>
    </citation>
    <scope>NUCLEOTIDE SEQUENCE [LARGE SCALE GENOMIC DNA]</scope>
</reference>
<evidence type="ECO:0000256" key="3">
    <source>
        <dbReference type="ARBA" id="ARBA00022729"/>
    </source>
</evidence>
<evidence type="ECO:0000256" key="6">
    <source>
        <dbReference type="ARBA" id="ARBA00023180"/>
    </source>
</evidence>
<proteinExistence type="inferred from homology"/>
<comment type="caution">
    <text evidence="7">The sequence shown here is derived from an EMBL/GenBank/DDBJ whole genome shotgun (WGS) entry which is preliminary data.</text>
</comment>
<evidence type="ECO:0000256" key="2">
    <source>
        <dbReference type="ARBA" id="ARBA00005375"/>
    </source>
</evidence>
<protein>
    <submittedName>
        <fullName evidence="7">Prostatic acid phosphatase</fullName>
    </submittedName>
</protein>
<dbReference type="EMBL" id="BEYU01000038">
    <property type="protein sequence ID" value="GBG28044.1"/>
    <property type="molecule type" value="Genomic_DNA"/>
</dbReference>
<dbReference type="PANTHER" id="PTHR11567">
    <property type="entry name" value="ACID PHOSPHATASE-RELATED"/>
    <property type="match status" value="1"/>
</dbReference>
<dbReference type="SUPFAM" id="SSF53254">
    <property type="entry name" value="Phosphoglycerate mutase-like"/>
    <property type="match status" value="1"/>
</dbReference>
<dbReference type="Proteomes" id="UP000241890">
    <property type="component" value="Unassembled WGS sequence"/>
</dbReference>
<evidence type="ECO:0000313" key="7">
    <source>
        <dbReference type="EMBL" id="GBG28044.1"/>
    </source>
</evidence>
<evidence type="ECO:0000256" key="1">
    <source>
        <dbReference type="ARBA" id="ARBA00000032"/>
    </source>
</evidence>
<evidence type="ECO:0000313" key="8">
    <source>
        <dbReference type="Proteomes" id="UP000241890"/>
    </source>
</evidence>
<dbReference type="InterPro" id="IPR050645">
    <property type="entry name" value="Histidine_acid_phosphatase"/>
</dbReference>
<evidence type="ECO:0000256" key="5">
    <source>
        <dbReference type="ARBA" id="ARBA00023157"/>
    </source>
</evidence>
<name>A0A2R5GJK6_9STRA</name>
<dbReference type="Gene3D" id="3.40.50.1240">
    <property type="entry name" value="Phosphoglycerate mutase-like"/>
    <property type="match status" value="1"/>
</dbReference>
<dbReference type="GO" id="GO:0003993">
    <property type="term" value="F:acid phosphatase activity"/>
    <property type="evidence" value="ECO:0007669"/>
    <property type="project" value="UniProtKB-EC"/>
</dbReference>
<organism evidence="7 8">
    <name type="scientific">Hondaea fermentalgiana</name>
    <dbReference type="NCBI Taxonomy" id="2315210"/>
    <lineage>
        <taxon>Eukaryota</taxon>
        <taxon>Sar</taxon>
        <taxon>Stramenopiles</taxon>
        <taxon>Bigyra</taxon>
        <taxon>Labyrinthulomycetes</taxon>
        <taxon>Thraustochytrida</taxon>
        <taxon>Thraustochytriidae</taxon>
        <taxon>Hondaea</taxon>
    </lineage>
</organism>
<sequence length="345" mass="37471">MTRALDDAHKDLAGAVAKGDYGNVVHLVFRHGARGPSKNAVAALEGTKIAESWPKEELEELTPHGLDQCVTLGECFGQAIVSAAKGDAAPPRVTWHSSPIDRTISSGKAFLEGLASVGALGEAPPSFDEPEPAGDHDPRLLYRGFTEVQEYKDALARLRAGPEFEAFGKEAEPRLVTIKPSLMDIFDTWAQRINVTTYMEELMDCEAARSADEPRVLHELNPPEVRETITGMAQWCWSKRFFELEECKTLAQPLLSYIQSTFVDTADAAPLHIYLHSAHDYSILLLLQQLGLESYPTGPTLGYGGFLVLGSNGKSALNPRPFHGRDLSVDSNAAVQVPGVPAPAI</sequence>
<evidence type="ECO:0000256" key="4">
    <source>
        <dbReference type="ARBA" id="ARBA00022801"/>
    </source>
</evidence>
<dbReference type="InParanoid" id="A0A2R5GJK6"/>
<dbReference type="InterPro" id="IPR000560">
    <property type="entry name" value="His_Pase_clade-2"/>
</dbReference>
<keyword evidence="6" id="KW-0325">Glycoprotein</keyword>
<dbReference type="PANTHER" id="PTHR11567:SF211">
    <property type="entry name" value="PROSTATIC ACID PHOSPHATASE"/>
    <property type="match status" value="1"/>
</dbReference>
<comment type="catalytic activity">
    <reaction evidence="1">
        <text>a phosphate monoester + H2O = an alcohol + phosphate</text>
        <dbReference type="Rhea" id="RHEA:15017"/>
        <dbReference type="ChEBI" id="CHEBI:15377"/>
        <dbReference type="ChEBI" id="CHEBI:30879"/>
        <dbReference type="ChEBI" id="CHEBI:43474"/>
        <dbReference type="ChEBI" id="CHEBI:67140"/>
        <dbReference type="EC" id="3.1.3.2"/>
    </reaction>
</comment>